<dbReference type="OrthoDB" id="415825at2759"/>
<dbReference type="InterPro" id="IPR016166">
    <property type="entry name" value="FAD-bd_PCMH"/>
</dbReference>
<evidence type="ECO:0000256" key="2">
    <source>
        <dbReference type="ARBA" id="ARBA00022630"/>
    </source>
</evidence>
<evidence type="ECO:0000313" key="7">
    <source>
        <dbReference type="EMBL" id="PVH93921.1"/>
    </source>
</evidence>
<dbReference type="Pfam" id="PF08031">
    <property type="entry name" value="BBE"/>
    <property type="match status" value="1"/>
</dbReference>
<keyword evidence="8" id="KW-1185">Reference proteome</keyword>
<dbReference type="PROSITE" id="PS51387">
    <property type="entry name" value="FAD_PCMH"/>
    <property type="match status" value="1"/>
</dbReference>
<dbReference type="Gene3D" id="3.40.462.20">
    <property type="match status" value="1"/>
</dbReference>
<sequence>MKTDEIADYFHQNLSPGSSVHVTSDPASASAITPRWNLWSSPTYVVAVKPALNSDVQKVIQYAAEKNIAFLTTGGGHGYSGTLGAIKAGIQLDMGNFNTVSVDVERNVMTAGGCLTLRDVADAAYAKGKSLTIGMCSKVGIGGATLGGGMGFYSGLYGLMSDSLLSVDIVTGTGELLTASDTENRELFWGIKGAGYNFGSVTSFTYRVQDQPNAGMVMNADMTFKGAQNESIWEFSKTMLESQPAELSLVFAMRYDPEVKDISIVVNAIYVGTLEEGKAVIEPLLKLDPTNVEISYIPWPEAPDAANYKITKITSAISFTNVPHAVNLYSISVKALAELTKHLYNVASTNPAVQGTLVTFTQYANQGFRDNSDGKMAARGRVGSAFPYRQPTVYAQTHGLSLDPSLADALDAFGKEICTMLLESSGQTQLELYTNFARGDEGPEAWYSAENLPRLQALKRRYDPKNIFSFYNPISSGE</sequence>
<dbReference type="InterPro" id="IPR012951">
    <property type="entry name" value="BBE"/>
</dbReference>
<dbReference type="GO" id="GO:0016491">
    <property type="term" value="F:oxidoreductase activity"/>
    <property type="evidence" value="ECO:0007669"/>
    <property type="project" value="UniProtKB-KW"/>
</dbReference>
<dbReference type="PANTHER" id="PTHR42973:SF32">
    <property type="entry name" value="FAD-LINKED OXIDOREDUCTASE AFOF"/>
    <property type="match status" value="1"/>
</dbReference>
<keyword evidence="5" id="KW-0560">Oxidoreductase</keyword>
<reference evidence="7 8" key="1">
    <citation type="journal article" date="2018" name="Sci. Rep.">
        <title>Comparative genomics provides insights into the lifestyle and reveals functional heterogeneity of dark septate endophytic fungi.</title>
        <authorList>
            <person name="Knapp D.G."/>
            <person name="Nemeth J.B."/>
            <person name="Barry K."/>
            <person name="Hainaut M."/>
            <person name="Henrissat B."/>
            <person name="Johnson J."/>
            <person name="Kuo A."/>
            <person name="Lim J.H.P."/>
            <person name="Lipzen A."/>
            <person name="Nolan M."/>
            <person name="Ohm R.A."/>
            <person name="Tamas L."/>
            <person name="Grigoriev I.V."/>
            <person name="Spatafora J.W."/>
            <person name="Nagy L.G."/>
            <person name="Kovacs G.M."/>
        </authorList>
    </citation>
    <scope>NUCLEOTIDE SEQUENCE [LARGE SCALE GENOMIC DNA]</scope>
    <source>
        <strain evidence="7 8">DSE2036</strain>
    </source>
</reference>
<keyword evidence="3" id="KW-0732">Signal</keyword>
<dbReference type="InterPro" id="IPR016164">
    <property type="entry name" value="FAD-linked_Oxase-like_C"/>
</dbReference>
<dbReference type="InterPro" id="IPR016169">
    <property type="entry name" value="FAD-bd_PCMH_sub2"/>
</dbReference>
<dbReference type="InterPro" id="IPR050416">
    <property type="entry name" value="FAD-linked_Oxidoreductase"/>
</dbReference>
<dbReference type="AlphaFoldDB" id="A0A2V1D792"/>
<dbReference type="PANTHER" id="PTHR42973">
    <property type="entry name" value="BINDING OXIDOREDUCTASE, PUTATIVE (AFU_ORTHOLOGUE AFUA_1G17690)-RELATED"/>
    <property type="match status" value="1"/>
</dbReference>
<dbReference type="Proteomes" id="UP000244855">
    <property type="component" value="Unassembled WGS sequence"/>
</dbReference>
<feature type="domain" description="FAD-binding PCMH-type" evidence="6">
    <location>
        <begin position="38"/>
        <end position="211"/>
    </location>
</feature>
<evidence type="ECO:0000256" key="1">
    <source>
        <dbReference type="ARBA" id="ARBA00005466"/>
    </source>
</evidence>
<protein>
    <submittedName>
        <fullName evidence="7">FAD-binding domain-containing protein</fullName>
    </submittedName>
</protein>
<accession>A0A2V1D792</accession>
<keyword evidence="4" id="KW-0274">FAD</keyword>
<evidence type="ECO:0000256" key="5">
    <source>
        <dbReference type="ARBA" id="ARBA00023002"/>
    </source>
</evidence>
<organism evidence="7 8">
    <name type="scientific">Periconia macrospinosa</name>
    <dbReference type="NCBI Taxonomy" id="97972"/>
    <lineage>
        <taxon>Eukaryota</taxon>
        <taxon>Fungi</taxon>
        <taxon>Dikarya</taxon>
        <taxon>Ascomycota</taxon>
        <taxon>Pezizomycotina</taxon>
        <taxon>Dothideomycetes</taxon>
        <taxon>Pleosporomycetidae</taxon>
        <taxon>Pleosporales</taxon>
        <taxon>Massarineae</taxon>
        <taxon>Periconiaceae</taxon>
        <taxon>Periconia</taxon>
    </lineage>
</organism>
<dbReference type="InterPro" id="IPR006094">
    <property type="entry name" value="Oxid_FAD_bind_N"/>
</dbReference>
<dbReference type="InterPro" id="IPR036318">
    <property type="entry name" value="FAD-bd_PCMH-like_sf"/>
</dbReference>
<evidence type="ECO:0000256" key="4">
    <source>
        <dbReference type="ARBA" id="ARBA00022827"/>
    </source>
</evidence>
<name>A0A2V1D792_9PLEO</name>
<dbReference type="GO" id="GO:0071949">
    <property type="term" value="F:FAD binding"/>
    <property type="evidence" value="ECO:0007669"/>
    <property type="project" value="InterPro"/>
</dbReference>
<evidence type="ECO:0000256" key="3">
    <source>
        <dbReference type="ARBA" id="ARBA00022729"/>
    </source>
</evidence>
<gene>
    <name evidence="7" type="ORF">DM02DRAFT_634151</name>
</gene>
<dbReference type="Gene3D" id="3.30.465.10">
    <property type="match status" value="1"/>
</dbReference>
<comment type="similarity">
    <text evidence="1">Belongs to the oxygen-dependent FAD-linked oxidoreductase family.</text>
</comment>
<evidence type="ECO:0000259" key="6">
    <source>
        <dbReference type="PROSITE" id="PS51387"/>
    </source>
</evidence>
<keyword evidence="2" id="KW-0285">Flavoprotein</keyword>
<dbReference type="STRING" id="97972.A0A2V1D792"/>
<dbReference type="EMBL" id="KZ805560">
    <property type="protein sequence ID" value="PVH93921.1"/>
    <property type="molecule type" value="Genomic_DNA"/>
</dbReference>
<proteinExistence type="inferred from homology"/>
<dbReference type="Pfam" id="PF01565">
    <property type="entry name" value="FAD_binding_4"/>
    <property type="match status" value="1"/>
</dbReference>
<evidence type="ECO:0000313" key="8">
    <source>
        <dbReference type="Proteomes" id="UP000244855"/>
    </source>
</evidence>
<dbReference type="SUPFAM" id="SSF55103">
    <property type="entry name" value="FAD-linked oxidases, C-terminal domain"/>
    <property type="match status" value="1"/>
</dbReference>
<dbReference type="SUPFAM" id="SSF56176">
    <property type="entry name" value="FAD-binding/transporter-associated domain-like"/>
    <property type="match status" value="1"/>
</dbReference>